<feature type="transmembrane region" description="Helical" evidence="1">
    <location>
        <begin position="81"/>
        <end position="107"/>
    </location>
</feature>
<feature type="transmembrane region" description="Helical" evidence="1">
    <location>
        <begin position="526"/>
        <end position="546"/>
    </location>
</feature>
<dbReference type="AlphaFoldDB" id="A0A1J4MXI7"/>
<keyword evidence="1" id="KW-0472">Membrane</keyword>
<dbReference type="VEuPathDB" id="CryptoDB:cand_013800"/>
<dbReference type="Gene3D" id="1.20.1250.20">
    <property type="entry name" value="MFS general substrate transporter like domains"/>
    <property type="match status" value="2"/>
</dbReference>
<organism evidence="2 3">
    <name type="scientific">Cryptosporidium andersoni</name>
    <dbReference type="NCBI Taxonomy" id="117008"/>
    <lineage>
        <taxon>Eukaryota</taxon>
        <taxon>Sar</taxon>
        <taxon>Alveolata</taxon>
        <taxon>Apicomplexa</taxon>
        <taxon>Conoidasida</taxon>
        <taxon>Coccidia</taxon>
        <taxon>Eucoccidiorida</taxon>
        <taxon>Eimeriorina</taxon>
        <taxon>Cryptosporidiidae</taxon>
        <taxon>Cryptosporidium</taxon>
    </lineage>
</organism>
<feature type="transmembrane region" description="Helical" evidence="1">
    <location>
        <begin position="430"/>
        <end position="457"/>
    </location>
</feature>
<feature type="transmembrane region" description="Helical" evidence="1">
    <location>
        <begin position="469"/>
        <end position="491"/>
    </location>
</feature>
<reference evidence="2 3" key="1">
    <citation type="submission" date="2016-10" db="EMBL/GenBank/DDBJ databases">
        <title>Reductive evolution of mitochondrial metabolism and differential evolution of invasion-related proteins in Cryptosporidium.</title>
        <authorList>
            <person name="Liu S."/>
            <person name="Roellig D.M."/>
            <person name="Guo Y."/>
            <person name="Li N."/>
            <person name="Frace M.A."/>
            <person name="Tang K."/>
            <person name="Zhang L."/>
            <person name="Feng Y."/>
            <person name="Xiao L."/>
        </authorList>
    </citation>
    <scope>NUCLEOTIDE SEQUENCE [LARGE SCALE GENOMIC DNA]</scope>
    <source>
        <strain evidence="2">30847</strain>
    </source>
</reference>
<dbReference type="InterPro" id="IPR036259">
    <property type="entry name" value="MFS_trans_sf"/>
</dbReference>
<evidence type="ECO:0000313" key="3">
    <source>
        <dbReference type="Proteomes" id="UP000186804"/>
    </source>
</evidence>
<keyword evidence="3" id="KW-1185">Reference proteome</keyword>
<protein>
    <submittedName>
        <fullName evidence="2">Uncharacterized protein</fullName>
    </submittedName>
</protein>
<keyword evidence="1" id="KW-1133">Transmembrane helix</keyword>
<feature type="transmembrane region" description="Helical" evidence="1">
    <location>
        <begin position="119"/>
        <end position="144"/>
    </location>
</feature>
<feature type="transmembrane region" description="Helical" evidence="1">
    <location>
        <begin position="186"/>
        <end position="211"/>
    </location>
</feature>
<dbReference type="RefSeq" id="XP_067069650.1">
    <property type="nucleotide sequence ID" value="XM_067211615.1"/>
</dbReference>
<sequence length="636" mass="71918">MKFYRLRKSSLYNQVLCLVFGSLIALISNTCKVYGIIIHDLKISMFNDDSALAYIYGIGALGYCLLPSGLLFSKYGSPKGVLLYGLLVTLLGYFSLVVSHIGCLSYMENLNSDLSKTYWAILLYGLSIALILQGGISLNLGALWTNLVCWPTCHSGLVTSVQLTLYSLGGFIMAEIYHDFFLLDGYIWPFYICYSSITLIFGSIGIYFIVLTEKNIRCQNKMASDNEYRVTIDNISNIKIEKKEQIEQDTVSDIKGDNFTNTISESEISIDNSFSEINVSYMNDIDGTKSLEFNNEEGVNNKLDNIINNSNLKNGNMIPSLLKNINSEIYYDFTHNDDLCDTCSSTLYQTDNNKYDEKKGKNLLVMNSRYNNKSDIIDEKIRVIESFNELDISDNLSSNSNVSSLYITDCGDTLYGLKQKLHLLLKLETVSLIGMYLFTISTGQFFGAFLQTFTFYYVPGLSHNTAVRITQILTVVELIVRILVGFISDILEKHDMLRRSTQTIILIFTMTFSLVLIKYLQPAWIVVVFGVGISYSGLYSIAPAYIRAIYSETDFAFINSFCYSMVIPGNLILSFILANMPSKYTTTLQIVGFLSIFPAVLMIMFKIDEIRSNNIKKKSIIEKDYNIEVENKKNTR</sequence>
<feature type="transmembrane region" description="Helical" evidence="1">
    <location>
        <begin position="590"/>
        <end position="607"/>
    </location>
</feature>
<feature type="transmembrane region" description="Helical" evidence="1">
    <location>
        <begin position="503"/>
        <end position="520"/>
    </location>
</feature>
<dbReference type="OrthoDB" id="344181at2759"/>
<comment type="caution">
    <text evidence="2">The sequence shown here is derived from an EMBL/GenBank/DDBJ whole genome shotgun (WGS) entry which is preliminary data.</text>
</comment>
<keyword evidence="1" id="KW-0812">Transmembrane</keyword>
<accession>A0A1J4MXI7</accession>
<name>A0A1J4MXI7_9CRYT</name>
<feature type="transmembrane region" description="Helical" evidence="1">
    <location>
        <begin position="558"/>
        <end position="578"/>
    </location>
</feature>
<evidence type="ECO:0000256" key="1">
    <source>
        <dbReference type="SAM" id="Phobius"/>
    </source>
</evidence>
<dbReference type="InterPro" id="IPR050327">
    <property type="entry name" value="Proton-linked_MCT"/>
</dbReference>
<dbReference type="PANTHER" id="PTHR11360">
    <property type="entry name" value="MONOCARBOXYLATE TRANSPORTER"/>
    <property type="match status" value="1"/>
</dbReference>
<dbReference type="EMBL" id="LRBS01000027">
    <property type="protein sequence ID" value="OII77804.1"/>
    <property type="molecule type" value="Genomic_DNA"/>
</dbReference>
<feature type="transmembrane region" description="Helical" evidence="1">
    <location>
        <begin position="156"/>
        <end position="174"/>
    </location>
</feature>
<proteinExistence type="predicted"/>
<dbReference type="GeneID" id="92365565"/>
<feature type="transmembrane region" description="Helical" evidence="1">
    <location>
        <begin position="51"/>
        <end position="72"/>
    </location>
</feature>
<dbReference type="SUPFAM" id="SSF103473">
    <property type="entry name" value="MFS general substrate transporter"/>
    <property type="match status" value="2"/>
</dbReference>
<gene>
    <name evidence="2" type="ORF">cand_013800</name>
</gene>
<evidence type="ECO:0000313" key="2">
    <source>
        <dbReference type="EMBL" id="OII77804.1"/>
    </source>
</evidence>
<dbReference type="Proteomes" id="UP000186804">
    <property type="component" value="Unassembled WGS sequence"/>
</dbReference>